<evidence type="ECO:0000256" key="6">
    <source>
        <dbReference type="ARBA" id="ARBA00022801"/>
    </source>
</evidence>
<feature type="domain" description="Lipase" evidence="9">
    <location>
        <begin position="977"/>
        <end position="1230"/>
    </location>
</feature>
<gene>
    <name evidence="10" type="ORF">V1478_014994</name>
</gene>
<dbReference type="Gene3D" id="3.40.50.1820">
    <property type="entry name" value="alpha/beta hydrolase"/>
    <property type="match status" value="5"/>
</dbReference>
<comment type="subcellular location">
    <subcellularLocation>
        <location evidence="2">Secreted</location>
    </subcellularLocation>
</comment>
<sequence length="1238" mass="137186">MMCDSSFYELDRAPSCPFSDDTVAMVIVTRENRNRDFYTLQTLRNHDEFKKKAITRPVVFITHGFISSASKSSFVDLSTAILEKIDSVVILIDWRVAACNGTTGLFHYFTAVSNTRLVGQYIATVTKKLVTDYKVSMADIRLIGHSLGAHVSGFAGKEVQKLKLGKYSEIIGLDPAGPCFESNDCSERLCKTDAHYVQIIHTSKLFGIKKSIGHVDFYVNQGNNQPGCGSDPSSYELDRGSKCPFSDDTVAMVIVTRENRNRDFYTLQTLRNHDEFKKKAITRPVVFITHGFTSSASVQSFVDLSTAILEKIDSVVISIDWRVAACNRTTGLLYYSTAVSNTRLVGRYIATVTKKLVTDYNVSMADIRLIGHSLGAHVSGFAGKEVQKLKLEKYSEIIGLDPAGPSFESNDCSERLCKTDAHYVQIIHTSKKFGIEKSIGHVDFYVNQGNNQPGCGNDPSLSNELDRVLPDCTFTSEAISFILFTRKISNGIVLTQQNLTNDRIFNKSDISSNLIIFLIHGFVSSANKTKYRDMIEALLEKDDFTIISIDWKEGACTNAPPIIKFVGYPKAVENTRIVGKYIADFSQTLMQKHKVSIENIRLIGHSLGAQIAGFAGKEFQKFKLGKYPEIIGLDPAGPLFESNNCSQRICETDAHYVQIIHTSEKLGTKIPLGFVDFYMNNGRNQPGCGSLVAGETCSHARSMIYFTECIKRQCCFIGIPKSKENRHGVSLTLKNLTSNNAFKESQLTCPVVFLIHGFVSSENDQHFLDMAQALLNKDHLCVISINWKEAACTNEPTLLQYTAYPKAVANTRLVGKYVADFTKILVEEYKVSMKDIRLIGHSLGAQVSGFAGKEVQKLKLGKYFEIIGLDPAGPLFRKNSCSQRICETDADYVQIIHTSNILGTAKALGTVDFYMNKGRSQPGCDLYNASCSHAKAVGYLTECIKRECCLIGIPWDKENRDGVLLTLQNLTDNKLFLKSKLSCPVRFLIHGFLSSANNTNYEDMTNALLNKSKVIVISIDWKKGACNGGASLLEYAGYFKAVENTRAVGQYVANFTKILVEEYKVSMKNIRVIGHSLGAQVAGFAGKEVQKLKLGKYSEIIGLDPAGPLFNMNNCSQRICETDADYVQIVHTSIPLGTERTLGTIDFYMNNGISQPGCNVVDLSCSHSKAVLYFTECIKRECCLIGMPWDDRSQSISTCTKEKCVCVGLNASNYPGKGKFYVPTKRDAPYCNNNGTVL</sequence>
<dbReference type="PRINTS" id="PR00821">
    <property type="entry name" value="TAGLIPASE"/>
</dbReference>
<comment type="catalytic activity">
    <reaction evidence="1">
        <text>a 1,2-diacyl-sn-glycero-3-phosphocholine + H2O = a 2-acyl-sn-glycero-3-phosphocholine + a fatty acid + H(+)</text>
        <dbReference type="Rhea" id="RHEA:18689"/>
        <dbReference type="ChEBI" id="CHEBI:15377"/>
        <dbReference type="ChEBI" id="CHEBI:15378"/>
        <dbReference type="ChEBI" id="CHEBI:28868"/>
        <dbReference type="ChEBI" id="CHEBI:57643"/>
        <dbReference type="ChEBI" id="CHEBI:57875"/>
        <dbReference type="EC" id="3.1.1.32"/>
    </reaction>
</comment>
<comment type="caution">
    <text evidence="10">The sequence shown here is derived from an EMBL/GenBank/DDBJ whole genome shotgun (WGS) entry which is preliminary data.</text>
</comment>
<protein>
    <recommendedName>
        <fullName evidence="4">phospholipase A1</fullName>
        <ecNumber evidence="4">3.1.1.32</ecNumber>
    </recommendedName>
</protein>
<evidence type="ECO:0000313" key="10">
    <source>
        <dbReference type="EMBL" id="KAL2715296.1"/>
    </source>
</evidence>
<accession>A0ABD2A4K8</accession>
<dbReference type="InterPro" id="IPR013818">
    <property type="entry name" value="Lipase"/>
</dbReference>
<reference evidence="10 11" key="1">
    <citation type="journal article" date="2024" name="Ann. Entomol. Soc. Am.">
        <title>Genomic analyses of the southern and eastern yellowjacket wasps (Hymenoptera: Vespidae) reveal evolutionary signatures of social life.</title>
        <authorList>
            <person name="Catto M.A."/>
            <person name="Caine P.B."/>
            <person name="Orr S.E."/>
            <person name="Hunt B.G."/>
            <person name="Goodisman M.A.D."/>
        </authorList>
    </citation>
    <scope>NUCLEOTIDE SEQUENCE [LARGE SCALE GENOMIC DNA]</scope>
    <source>
        <strain evidence="10">233</strain>
        <tissue evidence="10">Head and thorax</tissue>
    </source>
</reference>
<evidence type="ECO:0000256" key="8">
    <source>
        <dbReference type="RuleBase" id="RU004262"/>
    </source>
</evidence>
<dbReference type="InterPro" id="IPR002334">
    <property type="entry name" value="Allerg_PlipaseA1"/>
</dbReference>
<feature type="domain" description="Lipase" evidence="9">
    <location>
        <begin position="475"/>
        <end position="723"/>
    </location>
</feature>
<dbReference type="PRINTS" id="PR00825">
    <property type="entry name" value="DOLALLERGEN"/>
</dbReference>
<keyword evidence="5" id="KW-0964">Secreted</keyword>
<evidence type="ECO:0000256" key="7">
    <source>
        <dbReference type="ARBA" id="ARBA00023157"/>
    </source>
</evidence>
<feature type="domain" description="Lipase" evidence="9">
    <location>
        <begin position="249"/>
        <end position="457"/>
    </location>
</feature>
<keyword evidence="6" id="KW-0378">Hydrolase</keyword>
<evidence type="ECO:0000313" key="11">
    <source>
        <dbReference type="Proteomes" id="UP001607302"/>
    </source>
</evidence>
<dbReference type="PANTHER" id="PTHR11610">
    <property type="entry name" value="LIPASE"/>
    <property type="match status" value="1"/>
</dbReference>
<dbReference type="InterPro" id="IPR033906">
    <property type="entry name" value="Lipase_N"/>
</dbReference>
<dbReference type="Pfam" id="PF00151">
    <property type="entry name" value="Lipase"/>
    <property type="match status" value="5"/>
</dbReference>
<keyword evidence="11" id="KW-1185">Reference proteome</keyword>
<evidence type="ECO:0000256" key="4">
    <source>
        <dbReference type="ARBA" id="ARBA00013179"/>
    </source>
</evidence>
<feature type="domain" description="Lipase" evidence="9">
    <location>
        <begin position="735"/>
        <end position="947"/>
    </location>
</feature>
<dbReference type="GO" id="GO:0005576">
    <property type="term" value="C:extracellular region"/>
    <property type="evidence" value="ECO:0007669"/>
    <property type="project" value="UniProtKB-SubCell"/>
</dbReference>
<dbReference type="EC" id="3.1.1.32" evidence="4"/>
<dbReference type="InterPro" id="IPR029058">
    <property type="entry name" value="AB_hydrolase_fold"/>
</dbReference>
<proteinExistence type="inferred from homology"/>
<evidence type="ECO:0000256" key="3">
    <source>
        <dbReference type="ARBA" id="ARBA00010701"/>
    </source>
</evidence>
<dbReference type="SUPFAM" id="SSF53474">
    <property type="entry name" value="alpha/beta-Hydrolases"/>
    <property type="match status" value="5"/>
</dbReference>
<dbReference type="Proteomes" id="UP001607302">
    <property type="component" value="Unassembled WGS sequence"/>
</dbReference>
<dbReference type="CDD" id="cd00707">
    <property type="entry name" value="Pancreat_lipase_like"/>
    <property type="match status" value="2"/>
</dbReference>
<evidence type="ECO:0000256" key="1">
    <source>
        <dbReference type="ARBA" id="ARBA00000111"/>
    </source>
</evidence>
<dbReference type="AlphaFoldDB" id="A0ABD2A4K8"/>
<name>A0ABD2A4K8_VESSQ</name>
<comment type="similarity">
    <text evidence="3 8">Belongs to the AB hydrolase superfamily. Lipase family.</text>
</comment>
<dbReference type="GO" id="GO:0008970">
    <property type="term" value="F:phospholipase A1 activity"/>
    <property type="evidence" value="ECO:0007669"/>
    <property type="project" value="UniProtKB-EC"/>
</dbReference>
<organism evidence="10 11">
    <name type="scientific">Vespula squamosa</name>
    <name type="common">Southern yellow jacket</name>
    <name type="synonym">Wasp</name>
    <dbReference type="NCBI Taxonomy" id="30214"/>
    <lineage>
        <taxon>Eukaryota</taxon>
        <taxon>Metazoa</taxon>
        <taxon>Ecdysozoa</taxon>
        <taxon>Arthropoda</taxon>
        <taxon>Hexapoda</taxon>
        <taxon>Insecta</taxon>
        <taxon>Pterygota</taxon>
        <taxon>Neoptera</taxon>
        <taxon>Endopterygota</taxon>
        <taxon>Hymenoptera</taxon>
        <taxon>Apocrita</taxon>
        <taxon>Aculeata</taxon>
        <taxon>Vespoidea</taxon>
        <taxon>Vespidae</taxon>
        <taxon>Vespinae</taxon>
        <taxon>Vespula</taxon>
    </lineage>
</organism>
<evidence type="ECO:0000256" key="2">
    <source>
        <dbReference type="ARBA" id="ARBA00004613"/>
    </source>
</evidence>
<keyword evidence="7" id="KW-1015">Disulfide bond</keyword>
<feature type="domain" description="Lipase" evidence="9">
    <location>
        <begin position="23"/>
        <end position="229"/>
    </location>
</feature>
<evidence type="ECO:0000256" key="5">
    <source>
        <dbReference type="ARBA" id="ARBA00022525"/>
    </source>
</evidence>
<dbReference type="InterPro" id="IPR000734">
    <property type="entry name" value="TAG_lipase"/>
</dbReference>
<evidence type="ECO:0000259" key="9">
    <source>
        <dbReference type="Pfam" id="PF00151"/>
    </source>
</evidence>
<dbReference type="EMBL" id="JAUDFV010000155">
    <property type="protein sequence ID" value="KAL2715296.1"/>
    <property type="molecule type" value="Genomic_DNA"/>
</dbReference>